<dbReference type="Pfam" id="PF13302">
    <property type="entry name" value="Acetyltransf_3"/>
    <property type="match status" value="2"/>
</dbReference>
<dbReference type="InterPro" id="IPR016181">
    <property type="entry name" value="Acyl_CoA_acyltransferase"/>
</dbReference>
<dbReference type="GO" id="GO:0005737">
    <property type="term" value="C:cytoplasm"/>
    <property type="evidence" value="ECO:0007669"/>
    <property type="project" value="TreeGrafter"/>
</dbReference>
<dbReference type="PROSITE" id="PS51186">
    <property type="entry name" value="GNAT"/>
    <property type="match status" value="2"/>
</dbReference>
<dbReference type="PANTHER" id="PTHR43441:SF10">
    <property type="entry name" value="ACETYLTRANSFERASE"/>
    <property type="match status" value="1"/>
</dbReference>
<keyword evidence="3" id="KW-1185">Reference proteome</keyword>
<dbReference type="PANTHER" id="PTHR43441">
    <property type="entry name" value="RIBOSOMAL-PROTEIN-SERINE ACETYLTRANSFERASE"/>
    <property type="match status" value="1"/>
</dbReference>
<dbReference type="EMBL" id="SJJR01000002">
    <property type="protein sequence ID" value="TCB99958.1"/>
    <property type="molecule type" value="Genomic_DNA"/>
</dbReference>
<dbReference type="InterPro" id="IPR051908">
    <property type="entry name" value="Ribosomal_N-acetyltransferase"/>
</dbReference>
<evidence type="ECO:0000313" key="2">
    <source>
        <dbReference type="EMBL" id="TCB99958.1"/>
    </source>
</evidence>
<evidence type="ECO:0000259" key="1">
    <source>
        <dbReference type="PROSITE" id="PS51186"/>
    </source>
</evidence>
<dbReference type="InterPro" id="IPR000182">
    <property type="entry name" value="GNAT_dom"/>
</dbReference>
<keyword evidence="2" id="KW-0808">Transferase</keyword>
<accession>A0A4R0GWS8</accession>
<feature type="domain" description="N-acetyltransferase" evidence="1">
    <location>
        <begin position="214"/>
        <end position="378"/>
    </location>
</feature>
<dbReference type="Proteomes" id="UP000292274">
    <property type="component" value="Unassembled WGS sequence"/>
</dbReference>
<dbReference type="SUPFAM" id="SSF55729">
    <property type="entry name" value="Acyl-CoA N-acyltransferases (Nat)"/>
    <property type="match status" value="2"/>
</dbReference>
<dbReference type="Gene3D" id="3.40.630.30">
    <property type="match status" value="2"/>
</dbReference>
<dbReference type="GO" id="GO:0008999">
    <property type="term" value="F:protein-N-terminal-alanine acetyltransferase activity"/>
    <property type="evidence" value="ECO:0007669"/>
    <property type="project" value="TreeGrafter"/>
</dbReference>
<dbReference type="GO" id="GO:1990189">
    <property type="term" value="F:protein N-terminal-serine acetyltransferase activity"/>
    <property type="evidence" value="ECO:0007669"/>
    <property type="project" value="TreeGrafter"/>
</dbReference>
<comment type="caution">
    <text evidence="2">The sequence shown here is derived from an EMBL/GenBank/DDBJ whole genome shotgun (WGS) entry which is preliminary data.</text>
</comment>
<feature type="domain" description="N-acetyltransferase" evidence="1">
    <location>
        <begin position="11"/>
        <end position="172"/>
    </location>
</feature>
<dbReference type="OrthoDB" id="9795188at2"/>
<evidence type="ECO:0000313" key="3">
    <source>
        <dbReference type="Proteomes" id="UP000292274"/>
    </source>
</evidence>
<organism evidence="2 3">
    <name type="scientific">Micromonospora zingiberis</name>
    <dbReference type="NCBI Taxonomy" id="2053011"/>
    <lineage>
        <taxon>Bacteria</taxon>
        <taxon>Bacillati</taxon>
        <taxon>Actinomycetota</taxon>
        <taxon>Actinomycetes</taxon>
        <taxon>Micromonosporales</taxon>
        <taxon>Micromonosporaceae</taxon>
        <taxon>Micromonospora</taxon>
    </lineage>
</organism>
<protein>
    <submittedName>
        <fullName evidence="2">N-acetyltransferase</fullName>
    </submittedName>
</protein>
<reference evidence="2 3" key="1">
    <citation type="submission" date="2019-02" db="EMBL/GenBank/DDBJ databases">
        <title>Jishengella sp. nov., isolated from a root of Zingiber montanum.</title>
        <authorList>
            <person name="Kuncharoen N."/>
            <person name="Kudo T."/>
            <person name="Masahiro Y."/>
            <person name="Ohkuma M."/>
            <person name="Tanasupawat S."/>
        </authorList>
    </citation>
    <scope>NUCLEOTIDE SEQUENCE [LARGE SCALE GENOMIC DNA]</scope>
    <source>
        <strain evidence="2 3">PLAI 1-1</strain>
    </source>
</reference>
<sequence>MEPVEIIEAGLVLRPWRAEDADDLHRAFQDPDIQRSTSIPRPYLPEHARTFVAKRTQQWEEGTAASFAVCDASTGQLLGGCDLHTIDRTRELSEIGYWTAPWARGQGVAVRAVRALARWAFDELKLRRLLWVATTGNHASRLVALRAGFRIEGRLRRADPRSGSYEWFGSLRPGDVPAPGALGPAGPGTLEAHRAAVFGRPQPTLLATTGGYELRLRPLAERDLDELVVTCQDPDTLRWTTVPEAYDRSAAESYLTSCRDWWAGGIAACYVIADDQDRYAGSIDLRLSPADPLLADVGFMTAPSARGRGYQPAALAALTTWGFAVLRLARIEWRANVGNVASRRVAEKAGFTMEGTARAALNHRGARVDAWIGALLAEDLAGDQQTSGTAGTDRGPGQVTA</sequence>
<dbReference type="RefSeq" id="WP_131301394.1">
    <property type="nucleotide sequence ID" value="NZ_SJJR01000002.1"/>
</dbReference>
<proteinExistence type="predicted"/>
<dbReference type="AlphaFoldDB" id="A0A4R0GWS8"/>
<gene>
    <name evidence="2" type="ORF">E0H26_05340</name>
</gene>
<name>A0A4R0GWS8_9ACTN</name>